<dbReference type="PANTHER" id="PTHR30273:SF2">
    <property type="entry name" value="PROTEIN FECR"/>
    <property type="match status" value="1"/>
</dbReference>
<organism evidence="3 4">
    <name type="scientific">Negadavirga shengliensis</name>
    <dbReference type="NCBI Taxonomy" id="1389218"/>
    <lineage>
        <taxon>Bacteria</taxon>
        <taxon>Pseudomonadati</taxon>
        <taxon>Bacteroidota</taxon>
        <taxon>Cytophagia</taxon>
        <taxon>Cytophagales</taxon>
        <taxon>Cyclobacteriaceae</taxon>
        <taxon>Negadavirga</taxon>
    </lineage>
</organism>
<keyword evidence="4" id="KW-1185">Reference proteome</keyword>
<dbReference type="InterPro" id="IPR032508">
    <property type="entry name" value="FecR_C"/>
</dbReference>
<name>A0ABV9SWK6_9BACT</name>
<reference evidence="4" key="1">
    <citation type="journal article" date="2019" name="Int. J. Syst. Evol. Microbiol.">
        <title>The Global Catalogue of Microorganisms (GCM) 10K type strain sequencing project: providing services to taxonomists for standard genome sequencing and annotation.</title>
        <authorList>
            <consortium name="The Broad Institute Genomics Platform"/>
            <consortium name="The Broad Institute Genome Sequencing Center for Infectious Disease"/>
            <person name="Wu L."/>
            <person name="Ma J."/>
        </authorList>
    </citation>
    <scope>NUCLEOTIDE SEQUENCE [LARGE SCALE GENOMIC DNA]</scope>
    <source>
        <strain evidence="4">CGMCC 4.7466</strain>
    </source>
</reference>
<dbReference type="PIRSF" id="PIRSF018266">
    <property type="entry name" value="FecR"/>
    <property type="match status" value="1"/>
</dbReference>
<comment type="caution">
    <text evidence="3">The sequence shown here is derived from an EMBL/GenBank/DDBJ whole genome shotgun (WGS) entry which is preliminary data.</text>
</comment>
<protein>
    <submittedName>
        <fullName evidence="3">FecR family protein</fullName>
    </submittedName>
</protein>
<dbReference type="InterPro" id="IPR012373">
    <property type="entry name" value="Ferrdict_sens_TM"/>
</dbReference>
<dbReference type="EMBL" id="JBHSJJ010000002">
    <property type="protein sequence ID" value="MFC4870795.1"/>
    <property type="molecule type" value="Genomic_DNA"/>
</dbReference>
<dbReference type="RefSeq" id="WP_377061671.1">
    <property type="nucleotide sequence ID" value="NZ_JBHSJJ010000002.1"/>
</dbReference>
<dbReference type="Gene3D" id="2.60.120.1440">
    <property type="match status" value="1"/>
</dbReference>
<dbReference type="Gene3D" id="3.55.50.30">
    <property type="match status" value="1"/>
</dbReference>
<dbReference type="Pfam" id="PF16344">
    <property type="entry name" value="FecR_C"/>
    <property type="match status" value="1"/>
</dbReference>
<dbReference type="PANTHER" id="PTHR30273">
    <property type="entry name" value="PERIPLASMIC SIGNAL SENSOR AND SIGMA FACTOR ACTIVATOR FECR-RELATED"/>
    <property type="match status" value="1"/>
</dbReference>
<accession>A0ABV9SWK6</accession>
<proteinExistence type="predicted"/>
<evidence type="ECO:0000313" key="4">
    <source>
        <dbReference type="Proteomes" id="UP001595818"/>
    </source>
</evidence>
<sequence>MFYTSKGKVLEDKKLIRFLNGTCSPKEEQEVLRWLRRPGARFRLDMLMQQYWEEPDPQVKDDTDYRELLDSIHKKVLKPGKRNDVKWQQLAIQGLRMAASISLIVFSVYFLIEGVNYRADSLMAQAEFPVRTTTRVTGPGEKLTLTMPDKTKIIVNAMSEISFTSVYGKEERLIQLKGEAFFDIAPDSLKPFRVQTDGLTTTALGTAFNVFARDHQYRIALTQGKVRVGATDKNVELLPGQMALWTPDQEDMDFSVQHFNRERITSWKEGRLMFNRKPLGLILDDLAAWYSVEMHIAEEVDTNRRVIGTFENKNLKDILTGLSFSTGFDFNIKGKNVYIKNQSPMT</sequence>
<feature type="domain" description="Protein FecR C-terminal" evidence="2">
    <location>
        <begin position="271"/>
        <end position="339"/>
    </location>
</feature>
<dbReference type="InterPro" id="IPR006860">
    <property type="entry name" value="FecR"/>
</dbReference>
<dbReference type="Proteomes" id="UP001595818">
    <property type="component" value="Unassembled WGS sequence"/>
</dbReference>
<gene>
    <name evidence="3" type="ORF">ACFPFU_03795</name>
</gene>
<evidence type="ECO:0000259" key="2">
    <source>
        <dbReference type="Pfam" id="PF16344"/>
    </source>
</evidence>
<feature type="domain" description="FecR protein" evidence="1">
    <location>
        <begin position="136"/>
        <end position="227"/>
    </location>
</feature>
<dbReference type="Pfam" id="PF04773">
    <property type="entry name" value="FecR"/>
    <property type="match status" value="1"/>
</dbReference>
<evidence type="ECO:0000313" key="3">
    <source>
        <dbReference type="EMBL" id="MFC4870795.1"/>
    </source>
</evidence>
<evidence type="ECO:0000259" key="1">
    <source>
        <dbReference type="Pfam" id="PF04773"/>
    </source>
</evidence>